<gene>
    <name evidence="1" type="ORF">SAMN05443245_5981</name>
</gene>
<evidence type="ECO:0000313" key="1">
    <source>
        <dbReference type="EMBL" id="SDR43302.1"/>
    </source>
</evidence>
<dbReference type="RefSeq" id="WP_074770992.1">
    <property type="nucleotide sequence ID" value="NZ_FNKP01000002.1"/>
</dbReference>
<dbReference type="CDD" id="cd00085">
    <property type="entry name" value="HNHc"/>
    <property type="match status" value="1"/>
</dbReference>
<protein>
    <recommendedName>
        <fullName evidence="3">HNH endonuclease</fullName>
    </recommendedName>
</protein>
<proteinExistence type="predicted"/>
<dbReference type="Gene3D" id="1.10.30.50">
    <property type="match status" value="1"/>
</dbReference>
<dbReference type="AlphaFoldDB" id="A0A1H1J029"/>
<dbReference type="EMBL" id="FNKP01000002">
    <property type="protein sequence ID" value="SDR43302.1"/>
    <property type="molecule type" value="Genomic_DNA"/>
</dbReference>
<dbReference type="Proteomes" id="UP000183487">
    <property type="component" value="Unassembled WGS sequence"/>
</dbReference>
<organism evidence="1 2">
    <name type="scientific">Paraburkholderia fungorum</name>
    <dbReference type="NCBI Taxonomy" id="134537"/>
    <lineage>
        <taxon>Bacteria</taxon>
        <taxon>Pseudomonadati</taxon>
        <taxon>Pseudomonadota</taxon>
        <taxon>Betaproteobacteria</taxon>
        <taxon>Burkholderiales</taxon>
        <taxon>Burkholderiaceae</taxon>
        <taxon>Paraburkholderia</taxon>
    </lineage>
</organism>
<dbReference type="PANTHER" id="PTHR37827">
    <property type="entry name" value="TUDOR DOMAIN-CONTAINING PROTEIN"/>
    <property type="match status" value="1"/>
</dbReference>
<evidence type="ECO:0008006" key="3">
    <source>
        <dbReference type="Google" id="ProtNLM"/>
    </source>
</evidence>
<accession>A0A1H1J029</accession>
<sequence>MARKVAEPWYQAPPAEEICPLCGRPIPPSQRDLHHWVPKTKGGKEVAALHRICHRQLHALFSETELAQRYSTVEALLTDEAVRTFVRWVRTKPNDFYERSRRSARKG</sequence>
<dbReference type="InterPro" id="IPR003615">
    <property type="entry name" value="HNH_nuc"/>
</dbReference>
<dbReference type="OrthoDB" id="8538592at2"/>
<dbReference type="PANTHER" id="PTHR37827:SF1">
    <property type="entry name" value="HNH DOMAIN-CONTAINING PROTEIN"/>
    <property type="match status" value="1"/>
</dbReference>
<name>A0A1H1J029_9BURK</name>
<reference evidence="2" key="1">
    <citation type="submission" date="2016-10" db="EMBL/GenBank/DDBJ databases">
        <authorList>
            <person name="Varghese N."/>
        </authorList>
    </citation>
    <scope>NUCLEOTIDE SEQUENCE [LARGE SCALE GENOMIC DNA]</scope>
    <source>
        <strain evidence="2">GAS106B</strain>
    </source>
</reference>
<evidence type="ECO:0000313" key="2">
    <source>
        <dbReference type="Proteomes" id="UP000183487"/>
    </source>
</evidence>
<keyword evidence="2" id="KW-1185">Reference proteome</keyword>